<dbReference type="EMBL" id="JBGEDP010000001">
    <property type="protein sequence ID" value="MEY8017658.1"/>
    <property type="molecule type" value="Genomic_DNA"/>
</dbReference>
<organism evidence="1 2">
    <name type="scientific">Mycobacterium servetii</name>
    <dbReference type="NCBI Taxonomy" id="3237418"/>
    <lineage>
        <taxon>Bacteria</taxon>
        <taxon>Bacillati</taxon>
        <taxon>Actinomycetota</taxon>
        <taxon>Actinomycetes</taxon>
        <taxon>Mycobacteriales</taxon>
        <taxon>Mycobacteriaceae</taxon>
        <taxon>Mycobacterium</taxon>
    </lineage>
</organism>
<reference evidence="1 2" key="1">
    <citation type="submission" date="2024-08" db="EMBL/GenBank/DDBJ databases">
        <title>Mycobacterium servetensis sp. nov., a novel rapid-growing mycobacterial species recovered from a human patient in Zaragoza, Spain.</title>
        <authorList>
            <person name="Tristancho-Baro A.I."/>
            <person name="Buenestado-Serrano S."/>
            <person name="Garcia De Viedma D."/>
            <person name="Milagro-Beamonte A."/>
            <person name="Burillo N."/>
            <person name="Sanz S."/>
            <person name="Lopez-Calleja A.I."/>
            <person name="Penas-Utrilla D."/>
            <person name="Guardingo M."/>
            <person name="Garcia M.J."/>
            <person name="Vinuelas-Bayon J."/>
        </authorList>
    </citation>
    <scope>NUCLEOTIDE SEQUENCE [LARGE SCALE GENOMIC DNA]</scope>
    <source>
        <strain evidence="2">HUMS_12744610</strain>
    </source>
</reference>
<proteinExistence type="predicted"/>
<evidence type="ECO:0008006" key="3">
    <source>
        <dbReference type="Google" id="ProtNLM"/>
    </source>
</evidence>
<keyword evidence="2" id="KW-1185">Reference proteome</keyword>
<accession>A0ABV4C640</accession>
<gene>
    <name evidence="1" type="ORF">AB8998_23120</name>
</gene>
<comment type="caution">
    <text evidence="1">The sequence shown here is derived from an EMBL/GenBank/DDBJ whole genome shotgun (WGS) entry which is preliminary data.</text>
</comment>
<sequence>MSRFIDSQRAHYGIAHATTCRALGISQSWFYKWRHGDASPRHARRKAPTAEIGRLFAAHKGK</sequence>
<dbReference type="RefSeq" id="WP_369741838.1">
    <property type="nucleotide sequence ID" value="NZ_JBGEDP010000001.1"/>
</dbReference>
<evidence type="ECO:0000313" key="2">
    <source>
        <dbReference type="Proteomes" id="UP001564760"/>
    </source>
</evidence>
<protein>
    <recommendedName>
        <fullName evidence="3">Transposase</fullName>
    </recommendedName>
</protein>
<evidence type="ECO:0000313" key="1">
    <source>
        <dbReference type="EMBL" id="MEY8017658.1"/>
    </source>
</evidence>
<dbReference type="Proteomes" id="UP001564760">
    <property type="component" value="Unassembled WGS sequence"/>
</dbReference>
<name>A0ABV4C640_9MYCO</name>